<dbReference type="GO" id="GO:0005524">
    <property type="term" value="F:ATP binding"/>
    <property type="evidence" value="ECO:0007669"/>
    <property type="project" value="UniProtKB-KW"/>
</dbReference>
<dbReference type="Gene3D" id="3.40.50.300">
    <property type="entry name" value="P-loop containing nucleotide triphosphate hydrolases"/>
    <property type="match status" value="1"/>
</dbReference>
<protein>
    <submittedName>
        <fullName evidence="10">ABC transporter ATP-binding protein</fullName>
    </submittedName>
</protein>
<dbReference type="InterPro" id="IPR027417">
    <property type="entry name" value="P-loop_NTPase"/>
</dbReference>
<dbReference type="EMBL" id="NXIB02000201">
    <property type="protein sequence ID" value="PHX53414.1"/>
    <property type="molecule type" value="Genomic_DNA"/>
</dbReference>
<reference evidence="10" key="1">
    <citation type="submission" date="2017-10" db="EMBL/GenBank/DDBJ databases">
        <title>Draft genome sequence of the planktic cyanobacteria Tychonema bourrellyi isolated from alpine lentic freshwater.</title>
        <authorList>
            <person name="Tett A."/>
            <person name="Armanini F."/>
            <person name="Asnicar F."/>
            <person name="Boscaini A."/>
            <person name="Pasolli E."/>
            <person name="Zolfo M."/>
            <person name="Donati C."/>
            <person name="Salmaso N."/>
            <person name="Segata N."/>
        </authorList>
    </citation>
    <scope>NUCLEOTIDE SEQUENCE</scope>
    <source>
        <strain evidence="10">FEM_GT703</strain>
    </source>
</reference>
<name>A0A2G4EV55_9CYAN</name>
<dbReference type="Pfam" id="PF00664">
    <property type="entry name" value="ABC_membrane"/>
    <property type="match status" value="1"/>
</dbReference>
<feature type="transmembrane region" description="Helical" evidence="7">
    <location>
        <begin position="268"/>
        <end position="285"/>
    </location>
</feature>
<dbReference type="RefSeq" id="WP_096829239.1">
    <property type="nucleotide sequence ID" value="NZ_NXIB02000201.1"/>
</dbReference>
<proteinExistence type="predicted"/>
<dbReference type="InterPro" id="IPR036640">
    <property type="entry name" value="ABC1_TM_sf"/>
</dbReference>
<dbReference type="GO" id="GO:0016887">
    <property type="term" value="F:ATP hydrolysis activity"/>
    <property type="evidence" value="ECO:0007669"/>
    <property type="project" value="InterPro"/>
</dbReference>
<dbReference type="CDD" id="cd07346">
    <property type="entry name" value="ABC_6TM_exporters"/>
    <property type="match status" value="1"/>
</dbReference>
<feature type="transmembrane region" description="Helical" evidence="7">
    <location>
        <begin position="178"/>
        <end position="197"/>
    </location>
</feature>
<feature type="domain" description="ABC transporter" evidence="8">
    <location>
        <begin position="356"/>
        <end position="591"/>
    </location>
</feature>
<dbReference type="Proteomes" id="UP000226442">
    <property type="component" value="Unassembled WGS sequence"/>
</dbReference>
<dbReference type="PANTHER" id="PTHR43394:SF1">
    <property type="entry name" value="ATP-BINDING CASSETTE SUB-FAMILY B MEMBER 10, MITOCHONDRIAL"/>
    <property type="match status" value="1"/>
</dbReference>
<dbReference type="InterPro" id="IPR039421">
    <property type="entry name" value="Type_1_exporter"/>
</dbReference>
<gene>
    <name evidence="10" type="ORF">CP500_021605</name>
</gene>
<dbReference type="PROSITE" id="PS50893">
    <property type="entry name" value="ABC_TRANSPORTER_2"/>
    <property type="match status" value="1"/>
</dbReference>
<evidence type="ECO:0000256" key="7">
    <source>
        <dbReference type="SAM" id="Phobius"/>
    </source>
</evidence>
<evidence type="ECO:0000256" key="1">
    <source>
        <dbReference type="ARBA" id="ARBA00004651"/>
    </source>
</evidence>
<dbReference type="Pfam" id="PF00005">
    <property type="entry name" value="ABC_tran"/>
    <property type="match status" value="1"/>
</dbReference>
<dbReference type="SUPFAM" id="SSF90123">
    <property type="entry name" value="ABC transporter transmembrane region"/>
    <property type="match status" value="1"/>
</dbReference>
<sequence length="667" mass="74004">MSANKLLLKFARRYPGRILSTVLLGFSGALFNGISTTLIVPVLLNFLQEAIELRGAPPLIKTLMYPFEGMPQNQRLLLMTAAIVLAIILKNIAGYVNTLVATSLTRSLTFDLREAGLRLLLEVDLDFYSKTKVGDLINRLGGEVSRTAGAVGTAIGMFTASITVLVFVGLLLSISWKLTVIATILLGLVAWANQYIINRSKYFGNLLSEMSKDYSVRVLETMTGIRLVKSTGNEEREYQRIKNLIQRREQADFQAQVNYAAIAPINEVVNLIVIILIVFIGRTIFANKIESISTVLLTYLLILFRLIPLISQLNGGRSQFANTSASVEVVNDFLNCDDKPFMPNGSVPYTYLRSGIHFNKISFNYPNHKKLVLQGVDLFLPHGTTLALVGSAGSGKSTLADLLSRFYDPTVGNISIDGIDLRDFDIKSFRKAMGIVSQDTFLFNASVRDNIAYARPQATEAEIVEAAKGANAYEFIEQLSEGLDTRIGDRGVMLSGGQRQRISIARALLQNPEILILDEATSSLDTVSERYVQEAIEKLSCDRTTLVIAHRLSTVQKADKIAVIDGGNVLEIGSHEELLAKGGYYARLYSAQFAQETARDEALIKGSYEIRTRLTPMISYLKLLVDEMVDSPEERDELIIESYHSAANILKSLEFMENTIKRQYFKK</sequence>
<dbReference type="PROSITE" id="PS00211">
    <property type="entry name" value="ABC_TRANSPORTER_1"/>
    <property type="match status" value="1"/>
</dbReference>
<evidence type="ECO:0000259" key="8">
    <source>
        <dbReference type="PROSITE" id="PS50893"/>
    </source>
</evidence>
<dbReference type="SUPFAM" id="SSF52540">
    <property type="entry name" value="P-loop containing nucleoside triphosphate hydrolases"/>
    <property type="match status" value="1"/>
</dbReference>
<organism evidence="10 11">
    <name type="scientific">Tychonema bourrellyi FEM_GT703</name>
    <dbReference type="NCBI Taxonomy" id="2040638"/>
    <lineage>
        <taxon>Bacteria</taxon>
        <taxon>Bacillati</taxon>
        <taxon>Cyanobacteriota</taxon>
        <taxon>Cyanophyceae</taxon>
        <taxon>Oscillatoriophycideae</taxon>
        <taxon>Oscillatoriales</taxon>
        <taxon>Microcoleaceae</taxon>
        <taxon>Tychonema</taxon>
    </lineage>
</organism>
<dbReference type="GO" id="GO:0015421">
    <property type="term" value="F:ABC-type oligopeptide transporter activity"/>
    <property type="evidence" value="ECO:0007669"/>
    <property type="project" value="TreeGrafter"/>
</dbReference>
<keyword evidence="5 7" id="KW-1133">Transmembrane helix</keyword>
<feature type="transmembrane region" description="Helical" evidence="7">
    <location>
        <begin position="148"/>
        <end position="172"/>
    </location>
</feature>
<feature type="transmembrane region" description="Helical" evidence="7">
    <location>
        <begin position="21"/>
        <end position="44"/>
    </location>
</feature>
<evidence type="ECO:0000256" key="2">
    <source>
        <dbReference type="ARBA" id="ARBA00022692"/>
    </source>
</evidence>
<dbReference type="AlphaFoldDB" id="A0A2G4EV55"/>
<dbReference type="FunFam" id="3.40.50.300:FF:000218">
    <property type="entry name" value="Multidrug ABC transporter ATP-binding protein"/>
    <property type="match status" value="1"/>
</dbReference>
<feature type="domain" description="ABC transmembrane type-1" evidence="9">
    <location>
        <begin position="23"/>
        <end position="322"/>
    </location>
</feature>
<keyword evidence="11" id="KW-1185">Reference proteome</keyword>
<evidence type="ECO:0000313" key="11">
    <source>
        <dbReference type="Proteomes" id="UP000226442"/>
    </source>
</evidence>
<dbReference type="Gene3D" id="1.20.1560.10">
    <property type="entry name" value="ABC transporter type 1, transmembrane domain"/>
    <property type="match status" value="1"/>
</dbReference>
<feature type="transmembrane region" description="Helical" evidence="7">
    <location>
        <begin position="76"/>
        <end position="96"/>
    </location>
</feature>
<evidence type="ECO:0000256" key="5">
    <source>
        <dbReference type="ARBA" id="ARBA00022989"/>
    </source>
</evidence>
<keyword evidence="2 7" id="KW-0812">Transmembrane</keyword>
<keyword evidence="3" id="KW-0547">Nucleotide-binding</keyword>
<accession>A0A2G4EV55</accession>
<dbReference type="InterPro" id="IPR011527">
    <property type="entry name" value="ABC1_TM_dom"/>
</dbReference>
<dbReference type="PANTHER" id="PTHR43394">
    <property type="entry name" value="ATP-DEPENDENT PERMEASE MDL1, MITOCHONDRIAL"/>
    <property type="match status" value="1"/>
</dbReference>
<comment type="caution">
    <text evidence="10">The sequence shown here is derived from an EMBL/GenBank/DDBJ whole genome shotgun (WGS) entry which is preliminary data.</text>
</comment>
<dbReference type="OrthoDB" id="501491at2"/>
<evidence type="ECO:0000256" key="3">
    <source>
        <dbReference type="ARBA" id="ARBA00022741"/>
    </source>
</evidence>
<keyword evidence="4 10" id="KW-0067">ATP-binding</keyword>
<dbReference type="PROSITE" id="PS50929">
    <property type="entry name" value="ABC_TM1F"/>
    <property type="match status" value="1"/>
</dbReference>
<evidence type="ECO:0000256" key="6">
    <source>
        <dbReference type="ARBA" id="ARBA00023136"/>
    </source>
</evidence>
<dbReference type="GO" id="GO:0005886">
    <property type="term" value="C:plasma membrane"/>
    <property type="evidence" value="ECO:0007669"/>
    <property type="project" value="UniProtKB-SubCell"/>
</dbReference>
<evidence type="ECO:0000259" key="9">
    <source>
        <dbReference type="PROSITE" id="PS50929"/>
    </source>
</evidence>
<keyword evidence="6 7" id="KW-0472">Membrane</keyword>
<dbReference type="InterPro" id="IPR003439">
    <property type="entry name" value="ABC_transporter-like_ATP-bd"/>
</dbReference>
<dbReference type="InterPro" id="IPR017871">
    <property type="entry name" value="ABC_transporter-like_CS"/>
</dbReference>
<comment type="subcellular location">
    <subcellularLocation>
        <location evidence="1">Cell membrane</location>
        <topology evidence="1">Multi-pass membrane protein</topology>
    </subcellularLocation>
</comment>
<evidence type="ECO:0000313" key="10">
    <source>
        <dbReference type="EMBL" id="PHX53414.1"/>
    </source>
</evidence>
<evidence type="ECO:0000256" key="4">
    <source>
        <dbReference type="ARBA" id="ARBA00022840"/>
    </source>
</evidence>
<dbReference type="SMART" id="SM00382">
    <property type="entry name" value="AAA"/>
    <property type="match status" value="1"/>
</dbReference>
<dbReference type="InterPro" id="IPR003593">
    <property type="entry name" value="AAA+_ATPase"/>
</dbReference>